<dbReference type="PROSITE" id="PS51318">
    <property type="entry name" value="TAT"/>
    <property type="match status" value="1"/>
</dbReference>
<protein>
    <recommendedName>
        <fullName evidence="4">YHS domain-containing protein</fullName>
    </recommendedName>
</protein>
<dbReference type="EMBL" id="FQZA01000004">
    <property type="protein sequence ID" value="SHJ05016.1"/>
    <property type="molecule type" value="Genomic_DNA"/>
</dbReference>
<organism evidence="2 3">
    <name type="scientific">Palleronia salina</name>
    <dbReference type="NCBI Taxonomy" id="313368"/>
    <lineage>
        <taxon>Bacteria</taxon>
        <taxon>Pseudomonadati</taxon>
        <taxon>Pseudomonadota</taxon>
        <taxon>Alphaproteobacteria</taxon>
        <taxon>Rhodobacterales</taxon>
        <taxon>Roseobacteraceae</taxon>
        <taxon>Palleronia</taxon>
    </lineage>
</organism>
<gene>
    <name evidence="2" type="ORF">SAMN04488012_104202</name>
</gene>
<evidence type="ECO:0000313" key="3">
    <source>
        <dbReference type="Proteomes" id="UP000184040"/>
    </source>
</evidence>
<dbReference type="RefSeq" id="WP_073128276.1">
    <property type="nucleotide sequence ID" value="NZ_FQZA01000004.1"/>
</dbReference>
<dbReference type="Proteomes" id="UP000184040">
    <property type="component" value="Unassembled WGS sequence"/>
</dbReference>
<evidence type="ECO:0008006" key="4">
    <source>
        <dbReference type="Google" id="ProtNLM"/>
    </source>
</evidence>
<feature type="chain" id="PRO_5013382371" description="YHS domain-containing protein" evidence="1">
    <location>
        <begin position="30"/>
        <end position="155"/>
    </location>
</feature>
<accession>A0A1M6G4U0</accession>
<sequence length="155" mass="16833">MTADRRRFLALAASLPALGLIAAPLAAQAAPQVYAEDGIAIDGTDAVAYFTEGRPVPGDPSITHDWRGATWRFASAANRDAFAADPEAYAPQYGGFCAWAVSEGYTASTTPEAWRIVDGKLYLNYSRRIQRRWNRDIPTHISRGDANWPGLMGSS</sequence>
<dbReference type="NCBIfam" id="NF041384">
    <property type="entry name" value="YHS_seleno_dom"/>
    <property type="match status" value="1"/>
</dbReference>
<dbReference type="STRING" id="313368.SAMN04488012_104202"/>
<evidence type="ECO:0000256" key="1">
    <source>
        <dbReference type="SAM" id="SignalP"/>
    </source>
</evidence>
<keyword evidence="1" id="KW-0732">Signal</keyword>
<keyword evidence="3" id="KW-1185">Reference proteome</keyword>
<dbReference type="AlphaFoldDB" id="A0A1M6G4U0"/>
<evidence type="ECO:0000313" key="2">
    <source>
        <dbReference type="EMBL" id="SHJ05016.1"/>
    </source>
</evidence>
<dbReference type="InterPro" id="IPR006311">
    <property type="entry name" value="TAT_signal"/>
</dbReference>
<name>A0A1M6G4U0_9RHOB</name>
<reference evidence="2 3" key="1">
    <citation type="submission" date="2016-11" db="EMBL/GenBank/DDBJ databases">
        <authorList>
            <person name="Jaros S."/>
            <person name="Januszkiewicz K."/>
            <person name="Wedrychowicz H."/>
        </authorList>
    </citation>
    <scope>NUCLEOTIDE SEQUENCE [LARGE SCALE GENOMIC DNA]</scope>
    <source>
        <strain evidence="2 3">DSM 26892</strain>
    </source>
</reference>
<feature type="signal peptide" evidence="1">
    <location>
        <begin position="1"/>
        <end position="29"/>
    </location>
</feature>
<proteinExistence type="predicted"/>